<dbReference type="PANTHER" id="PTHR45699:SF3">
    <property type="entry name" value="LARGE RIBOSOMAL SUBUNIT PROTEIN UL10"/>
    <property type="match status" value="1"/>
</dbReference>
<evidence type="ECO:0000256" key="4">
    <source>
        <dbReference type="ARBA" id="ARBA00022980"/>
    </source>
</evidence>
<keyword evidence="5 6" id="KW-0687">Ribonucleoprotein</keyword>
<name>A0A2D6M127_9ARCH</name>
<dbReference type="InterPro" id="IPR040637">
    <property type="entry name" value="Ribosomal_uL10-like_insert"/>
</dbReference>
<dbReference type="InterPro" id="IPR043141">
    <property type="entry name" value="Ribosomal_uL10-like_sf"/>
</dbReference>
<evidence type="ECO:0000256" key="7">
    <source>
        <dbReference type="SAM" id="MobiDB-lite"/>
    </source>
</evidence>
<dbReference type="InterPro" id="IPR022909">
    <property type="entry name" value="Ribosomal_uL10_arc"/>
</dbReference>
<feature type="domain" description="Large ribosomal subunit protein uL10-like insertion" evidence="8">
    <location>
        <begin position="107"/>
        <end position="177"/>
    </location>
</feature>
<evidence type="ECO:0000256" key="6">
    <source>
        <dbReference type="HAMAP-Rule" id="MF_00280"/>
    </source>
</evidence>
<dbReference type="PANTHER" id="PTHR45699">
    <property type="entry name" value="60S ACIDIC RIBOSOMAL PROTEIN P0"/>
    <property type="match status" value="1"/>
</dbReference>
<dbReference type="InterPro" id="IPR001790">
    <property type="entry name" value="Ribosomal_uL10"/>
</dbReference>
<feature type="region of interest" description="Disordered" evidence="7">
    <location>
        <begin position="276"/>
        <end position="370"/>
    </location>
</feature>
<evidence type="ECO:0000256" key="5">
    <source>
        <dbReference type="ARBA" id="ARBA00023274"/>
    </source>
</evidence>
<dbReference type="GO" id="GO:0002181">
    <property type="term" value="P:cytoplasmic translation"/>
    <property type="evidence" value="ECO:0007669"/>
    <property type="project" value="TreeGrafter"/>
</dbReference>
<comment type="function">
    <text evidence="6">Forms part of the ribosomal stalk, playing a central role in the interaction of the ribosome with GTP-bound translation factors.</text>
</comment>
<dbReference type="Pfam" id="PF17777">
    <property type="entry name" value="RL10P_insert"/>
    <property type="match status" value="1"/>
</dbReference>
<proteinExistence type="inferred from homology"/>
<accession>A0A2D6M127</accession>
<evidence type="ECO:0000256" key="2">
    <source>
        <dbReference type="ARBA" id="ARBA00022730"/>
    </source>
</evidence>
<dbReference type="Gene3D" id="3.30.70.1730">
    <property type="match status" value="1"/>
</dbReference>
<dbReference type="HAMAP" id="MF_00280">
    <property type="entry name" value="Ribosomal_uL10_arch"/>
    <property type="match status" value="1"/>
</dbReference>
<dbReference type="Gene3D" id="6.10.140.760">
    <property type="match status" value="1"/>
</dbReference>
<keyword evidence="3 6" id="KW-0694">RNA-binding</keyword>
<keyword evidence="4 6" id="KW-0689">Ribosomal protein</keyword>
<dbReference type="AlphaFoldDB" id="A0A2D6M127"/>
<evidence type="ECO:0000256" key="3">
    <source>
        <dbReference type="ARBA" id="ARBA00022884"/>
    </source>
</evidence>
<dbReference type="InterPro" id="IPR043164">
    <property type="entry name" value="Ribosomal_uL10-like_insert_sf"/>
</dbReference>
<dbReference type="GO" id="GO:0070180">
    <property type="term" value="F:large ribosomal subunit rRNA binding"/>
    <property type="evidence" value="ECO:0007669"/>
    <property type="project" value="UniProtKB-UniRule"/>
</dbReference>
<dbReference type="GO" id="GO:0022625">
    <property type="term" value="C:cytosolic large ribosomal subunit"/>
    <property type="evidence" value="ECO:0007669"/>
    <property type="project" value="TreeGrafter"/>
</dbReference>
<dbReference type="Pfam" id="PF00466">
    <property type="entry name" value="Ribosomal_L10"/>
    <property type="match status" value="1"/>
</dbReference>
<evidence type="ECO:0000313" key="9">
    <source>
        <dbReference type="EMBL" id="MAG22122.1"/>
    </source>
</evidence>
<dbReference type="InterPro" id="IPR050323">
    <property type="entry name" value="Ribosomal_protein_uL10"/>
</dbReference>
<comment type="subunit">
    <text evidence="6">Part of the 50S ribosomal subunit. Forms part of the ribosomal stalk which helps the ribosome interact with GTP-bound translation factors. Forms a heptameric L10(L12)2(L12)2(L12)2 complex, where L10 forms an elongated spine to which the L12 dimers bind in a sequential fashion.</text>
</comment>
<comment type="caution">
    <text evidence="9">The sequence shown here is derived from an EMBL/GenBank/DDBJ whole genome shotgun (WGS) entry which is preliminary data.</text>
</comment>
<gene>
    <name evidence="9" type="primary">rplJ</name>
    <name evidence="6" type="synonym">rpl10</name>
    <name evidence="6" type="synonym">rplP0</name>
    <name evidence="9" type="ORF">CL943_02345</name>
</gene>
<dbReference type="GO" id="GO:0000027">
    <property type="term" value="P:ribosomal large subunit assembly"/>
    <property type="evidence" value="ECO:0007669"/>
    <property type="project" value="TreeGrafter"/>
</dbReference>
<dbReference type="GO" id="GO:0003735">
    <property type="term" value="F:structural constituent of ribosome"/>
    <property type="evidence" value="ECO:0007669"/>
    <property type="project" value="TreeGrafter"/>
</dbReference>
<dbReference type="EMBL" id="NZBU01000008">
    <property type="protein sequence ID" value="MAG22122.1"/>
    <property type="molecule type" value="Genomic_DNA"/>
</dbReference>
<organism evidence="9 10">
    <name type="scientific">Candidatus Iainarchaeum sp</name>
    <dbReference type="NCBI Taxonomy" id="3101447"/>
    <lineage>
        <taxon>Archaea</taxon>
        <taxon>Candidatus Iainarchaeota</taxon>
        <taxon>Candidatus Iainarchaeia</taxon>
        <taxon>Candidatus Iainarchaeales</taxon>
        <taxon>Candidatus Iainarchaeaceae</taxon>
        <taxon>Candidatus Iainarchaeum</taxon>
    </lineage>
</organism>
<feature type="compositionally biased region" description="Basic and acidic residues" evidence="7">
    <location>
        <begin position="283"/>
        <end position="370"/>
    </location>
</feature>
<dbReference type="Gene3D" id="3.90.105.20">
    <property type="match status" value="1"/>
</dbReference>
<dbReference type="SUPFAM" id="SSF160369">
    <property type="entry name" value="Ribosomal protein L10-like"/>
    <property type="match status" value="1"/>
</dbReference>
<evidence type="ECO:0000256" key="1">
    <source>
        <dbReference type="ARBA" id="ARBA00008889"/>
    </source>
</evidence>
<comment type="similarity">
    <text evidence="1 6">Belongs to the universal ribosomal protein uL10 family.</text>
</comment>
<dbReference type="Proteomes" id="UP000226592">
    <property type="component" value="Unassembled WGS sequence"/>
</dbReference>
<keyword evidence="2 6" id="KW-0699">rRNA-binding</keyword>
<reference evidence="10" key="1">
    <citation type="submission" date="2017-09" db="EMBL/GenBank/DDBJ databases">
        <title>The Reconstruction of 2,631 Draft Metagenome-Assembled Genomes from the Global Oceans.</title>
        <authorList>
            <person name="Tully B.J."/>
            <person name="Graham E.D."/>
            <person name="Heidelberg J.F."/>
        </authorList>
    </citation>
    <scope>NUCLEOTIDE SEQUENCE [LARGE SCALE GENOMIC DNA]</scope>
</reference>
<evidence type="ECO:0000259" key="8">
    <source>
        <dbReference type="Pfam" id="PF17777"/>
    </source>
</evidence>
<sequence>MTHHILAWKQKNAEELKALANKYPVIAVASLTNFPASLSQVLRKKLAGKAVIKVSKTRVIKRALDESNIDSKELNDYVKESVAVIFTSMNPFELYAFLKKNKGSVSAKEGSIATIDIMVPAGDTGLPPGPALSDLKAAGLQVKVQGATIFIAADKVVTKKGEAVTGPVAGTLSKLDIKPLKVGLNVIVCYEDKELFKADVLDIDTEVVRANFIKAYTQAFNLAFNAGYFTKETVPLLLGKAFRDAKAVALEGKVLSPETIEQFIAMATRQANALKTSIPDEPAEAKAEEKAKEKPAEEAKAEEVKEEAPAEEAKEEKPEAKAEETKEETKEEKTEEKAEEVKEDKPEEKAEEKTEEKAEEKTEEKTEEKK</sequence>
<evidence type="ECO:0000313" key="10">
    <source>
        <dbReference type="Proteomes" id="UP000226592"/>
    </source>
</evidence>
<protein>
    <recommendedName>
        <fullName evidence="6">Large ribosomal subunit protein uL10</fullName>
    </recommendedName>
    <alternativeName>
        <fullName evidence="6">Acidic ribosomal protein P0 homolog</fullName>
    </alternativeName>
</protein>